<dbReference type="PANTHER" id="PTHR47260">
    <property type="entry name" value="UPF0644 PROTEIN PB2B4.06"/>
    <property type="match status" value="1"/>
</dbReference>
<dbReference type="EMBL" id="VJMH01005477">
    <property type="protein sequence ID" value="KAF0695487.1"/>
    <property type="molecule type" value="Genomic_DNA"/>
</dbReference>
<dbReference type="PANTHER" id="PTHR47260:SF1">
    <property type="entry name" value="UPF0644 PROTEIN PB2B4.06"/>
    <property type="match status" value="1"/>
</dbReference>
<evidence type="ECO:0000313" key="3">
    <source>
        <dbReference type="EMBL" id="VFT90537.1"/>
    </source>
</evidence>
<evidence type="ECO:0000313" key="2">
    <source>
        <dbReference type="EMBL" id="KAF0695487.1"/>
    </source>
</evidence>
<evidence type="ECO:0000259" key="1">
    <source>
        <dbReference type="Pfam" id="PF03061"/>
    </source>
</evidence>
<accession>A0A485KZ27</accession>
<dbReference type="Pfam" id="PF03061">
    <property type="entry name" value="4HBT"/>
    <property type="match status" value="1"/>
</dbReference>
<dbReference type="InterPro" id="IPR006683">
    <property type="entry name" value="Thioestr_dom"/>
</dbReference>
<dbReference type="InterPro" id="IPR052061">
    <property type="entry name" value="PTE-AB_protein"/>
</dbReference>
<reference evidence="3 4" key="1">
    <citation type="submission" date="2019-03" db="EMBL/GenBank/DDBJ databases">
        <authorList>
            <person name="Gaulin E."/>
            <person name="Dumas B."/>
        </authorList>
    </citation>
    <scope>NUCLEOTIDE SEQUENCE [LARGE SCALE GENOMIC DNA]</scope>
    <source>
        <strain evidence="3">CBS 568.67</strain>
    </source>
</reference>
<gene>
    <name evidence="3" type="primary">Aste57867_13704</name>
    <name evidence="2" type="ORF">As57867_013654</name>
    <name evidence="3" type="ORF">ASTE57867_13704</name>
</gene>
<evidence type="ECO:0000313" key="4">
    <source>
        <dbReference type="Proteomes" id="UP000332933"/>
    </source>
</evidence>
<dbReference type="EMBL" id="CAADRA010005498">
    <property type="protein sequence ID" value="VFT90537.1"/>
    <property type="molecule type" value="Genomic_DNA"/>
</dbReference>
<dbReference type="Proteomes" id="UP000332933">
    <property type="component" value="Unassembled WGS sequence"/>
</dbReference>
<sequence>MQLDLQPLSQSAQTMLEAGVILAGFVGYFIGSSRFSPEYKAVVEPTNDVVAPLDSKPQPLGRLAQADMPSKIRALAQDVDVTNVRDLLFRHIPESQIDDHYIHSLNVTGKYQAFEVYGLPEKTSTTSVVHFGDKLCGHPGIVHGGCISTVFDELFGWTMIWMTGKVGFTANLSVNFRKPLPATTFGIIYTELDKKEGRKLFMKARLEDNDGNLYSEATALFILPKEDA</sequence>
<dbReference type="Gene3D" id="3.10.129.10">
    <property type="entry name" value="Hotdog Thioesterase"/>
    <property type="match status" value="1"/>
</dbReference>
<dbReference type="AlphaFoldDB" id="A0A485KZ27"/>
<name>A0A485KZ27_9STRA</name>
<reference evidence="2" key="2">
    <citation type="submission" date="2019-06" db="EMBL/GenBank/DDBJ databases">
        <title>Genomics analysis of Aphanomyces spp. identifies a new class of oomycete effector associated with host adaptation.</title>
        <authorList>
            <person name="Gaulin E."/>
        </authorList>
    </citation>
    <scope>NUCLEOTIDE SEQUENCE</scope>
    <source>
        <strain evidence="2">CBS 578.67</strain>
    </source>
</reference>
<dbReference type="InterPro" id="IPR029069">
    <property type="entry name" value="HotDog_dom_sf"/>
</dbReference>
<dbReference type="OrthoDB" id="506431at2759"/>
<dbReference type="CDD" id="cd03443">
    <property type="entry name" value="PaaI_thioesterase"/>
    <property type="match status" value="1"/>
</dbReference>
<keyword evidence="4" id="KW-1185">Reference proteome</keyword>
<feature type="domain" description="Thioesterase" evidence="1">
    <location>
        <begin position="140"/>
        <end position="213"/>
    </location>
</feature>
<organism evidence="3 4">
    <name type="scientific">Aphanomyces stellatus</name>
    <dbReference type="NCBI Taxonomy" id="120398"/>
    <lineage>
        <taxon>Eukaryota</taxon>
        <taxon>Sar</taxon>
        <taxon>Stramenopiles</taxon>
        <taxon>Oomycota</taxon>
        <taxon>Saprolegniomycetes</taxon>
        <taxon>Saprolegniales</taxon>
        <taxon>Verrucalvaceae</taxon>
        <taxon>Aphanomyces</taxon>
    </lineage>
</organism>
<proteinExistence type="predicted"/>
<dbReference type="SUPFAM" id="SSF54637">
    <property type="entry name" value="Thioesterase/thiol ester dehydrase-isomerase"/>
    <property type="match status" value="1"/>
</dbReference>
<protein>
    <submittedName>
        <fullName evidence="3">Aste57867_13704 protein</fullName>
    </submittedName>
</protein>